<dbReference type="InterPro" id="IPR003594">
    <property type="entry name" value="HATPase_dom"/>
</dbReference>
<dbReference type="InterPro" id="IPR035965">
    <property type="entry name" value="PAS-like_dom_sf"/>
</dbReference>
<dbReference type="CDD" id="cd00082">
    <property type="entry name" value="HisKA"/>
    <property type="match status" value="1"/>
</dbReference>
<protein>
    <recommendedName>
        <fullName evidence="3">histidine kinase</fullName>
        <ecNumber evidence="3">2.7.13.3</ecNumber>
    </recommendedName>
</protein>
<dbReference type="Pfam" id="PF13426">
    <property type="entry name" value="PAS_9"/>
    <property type="match status" value="1"/>
</dbReference>
<dbReference type="GO" id="GO:0007234">
    <property type="term" value="P:osmosensory signaling via phosphorelay pathway"/>
    <property type="evidence" value="ECO:0007669"/>
    <property type="project" value="TreeGrafter"/>
</dbReference>
<dbReference type="PRINTS" id="PR00344">
    <property type="entry name" value="BCTRLSENSOR"/>
</dbReference>
<reference evidence="16 17" key="1">
    <citation type="submission" date="2019-03" db="EMBL/GenBank/DDBJ databases">
        <title>Ramlibacter rhizophilus CCTCC AB2015357, whole genome shotgun sequence.</title>
        <authorList>
            <person name="Zhang X."/>
            <person name="Feng G."/>
            <person name="Zhu H."/>
        </authorList>
    </citation>
    <scope>NUCLEOTIDE SEQUENCE [LARGE SCALE GENOMIC DNA]</scope>
    <source>
        <strain evidence="16 17">CCTCC AB2015357</strain>
    </source>
</reference>
<dbReference type="InterPro" id="IPR000014">
    <property type="entry name" value="PAS"/>
</dbReference>
<comment type="subcellular location">
    <subcellularLocation>
        <location evidence="2">Membrane</location>
        <topology evidence="2">Multi-pass membrane protein</topology>
    </subcellularLocation>
</comment>
<dbReference type="GO" id="GO:0000155">
    <property type="term" value="F:phosphorelay sensor kinase activity"/>
    <property type="evidence" value="ECO:0007669"/>
    <property type="project" value="InterPro"/>
</dbReference>
<dbReference type="Gene3D" id="1.10.287.130">
    <property type="match status" value="1"/>
</dbReference>
<evidence type="ECO:0000313" key="16">
    <source>
        <dbReference type="EMBL" id="TFY98680.1"/>
    </source>
</evidence>
<keyword evidence="9" id="KW-0067">ATP-binding</keyword>
<dbReference type="CDD" id="cd00075">
    <property type="entry name" value="HATPase"/>
    <property type="match status" value="1"/>
</dbReference>
<dbReference type="OrthoDB" id="8807260at2"/>
<evidence type="ECO:0000256" key="7">
    <source>
        <dbReference type="ARBA" id="ARBA00022741"/>
    </source>
</evidence>
<name>A0A4Z0BIS8_9BURK</name>
<dbReference type="GO" id="GO:0030295">
    <property type="term" value="F:protein kinase activator activity"/>
    <property type="evidence" value="ECO:0007669"/>
    <property type="project" value="TreeGrafter"/>
</dbReference>
<dbReference type="PANTHER" id="PTHR42878">
    <property type="entry name" value="TWO-COMPONENT HISTIDINE KINASE"/>
    <property type="match status" value="1"/>
</dbReference>
<dbReference type="SUPFAM" id="SSF55785">
    <property type="entry name" value="PYP-like sensor domain (PAS domain)"/>
    <property type="match status" value="1"/>
</dbReference>
<dbReference type="EMBL" id="SMLL01000005">
    <property type="protein sequence ID" value="TFY98680.1"/>
    <property type="molecule type" value="Genomic_DNA"/>
</dbReference>
<dbReference type="InterPro" id="IPR005467">
    <property type="entry name" value="His_kinase_dom"/>
</dbReference>
<comment type="catalytic activity">
    <reaction evidence="1">
        <text>ATP + protein L-histidine = ADP + protein N-phospho-L-histidine.</text>
        <dbReference type="EC" id="2.7.13.3"/>
    </reaction>
</comment>
<keyword evidence="10" id="KW-1133">Transmembrane helix</keyword>
<dbReference type="EC" id="2.7.13.3" evidence="3"/>
<dbReference type="Pfam" id="PF02518">
    <property type="entry name" value="HATPase_c"/>
    <property type="match status" value="1"/>
</dbReference>
<evidence type="ECO:0000313" key="17">
    <source>
        <dbReference type="Proteomes" id="UP000297564"/>
    </source>
</evidence>
<proteinExistence type="predicted"/>
<evidence type="ECO:0000256" key="1">
    <source>
        <dbReference type="ARBA" id="ARBA00000085"/>
    </source>
</evidence>
<evidence type="ECO:0000256" key="6">
    <source>
        <dbReference type="ARBA" id="ARBA00022692"/>
    </source>
</evidence>
<gene>
    <name evidence="16" type="ORF">EZ242_14245</name>
</gene>
<feature type="region of interest" description="Disordered" evidence="13">
    <location>
        <begin position="1"/>
        <end position="21"/>
    </location>
</feature>
<dbReference type="Proteomes" id="UP000297564">
    <property type="component" value="Unassembled WGS sequence"/>
</dbReference>
<evidence type="ECO:0000256" key="4">
    <source>
        <dbReference type="ARBA" id="ARBA00022553"/>
    </source>
</evidence>
<feature type="domain" description="PAS" evidence="15">
    <location>
        <begin position="20"/>
        <end position="71"/>
    </location>
</feature>
<dbReference type="SUPFAM" id="SSF47384">
    <property type="entry name" value="Homodimeric domain of signal transducing histidine kinase"/>
    <property type="match status" value="1"/>
</dbReference>
<keyword evidence="5" id="KW-0808">Transferase</keyword>
<keyword evidence="17" id="KW-1185">Reference proteome</keyword>
<evidence type="ECO:0000256" key="13">
    <source>
        <dbReference type="SAM" id="MobiDB-lite"/>
    </source>
</evidence>
<dbReference type="Gene3D" id="3.30.565.10">
    <property type="entry name" value="Histidine kinase-like ATPase, C-terminal domain"/>
    <property type="match status" value="1"/>
</dbReference>
<dbReference type="InterPro" id="IPR004358">
    <property type="entry name" value="Sig_transdc_His_kin-like_C"/>
</dbReference>
<feature type="compositionally biased region" description="Basic and acidic residues" evidence="13">
    <location>
        <begin position="8"/>
        <end position="18"/>
    </location>
</feature>
<dbReference type="GO" id="GO:0000156">
    <property type="term" value="F:phosphorelay response regulator activity"/>
    <property type="evidence" value="ECO:0007669"/>
    <property type="project" value="TreeGrafter"/>
</dbReference>
<evidence type="ECO:0000256" key="9">
    <source>
        <dbReference type="ARBA" id="ARBA00022840"/>
    </source>
</evidence>
<comment type="caution">
    <text evidence="16">The sequence shown here is derived from an EMBL/GenBank/DDBJ whole genome shotgun (WGS) entry which is preliminary data.</text>
</comment>
<dbReference type="SUPFAM" id="SSF55874">
    <property type="entry name" value="ATPase domain of HSP90 chaperone/DNA topoisomerase II/histidine kinase"/>
    <property type="match status" value="1"/>
</dbReference>
<dbReference type="InterPro" id="IPR003661">
    <property type="entry name" value="HisK_dim/P_dom"/>
</dbReference>
<evidence type="ECO:0000256" key="11">
    <source>
        <dbReference type="ARBA" id="ARBA00023012"/>
    </source>
</evidence>
<dbReference type="SMART" id="SM00091">
    <property type="entry name" value="PAS"/>
    <property type="match status" value="1"/>
</dbReference>
<accession>A0A4Z0BIS8</accession>
<evidence type="ECO:0000259" key="14">
    <source>
        <dbReference type="PROSITE" id="PS50109"/>
    </source>
</evidence>
<keyword evidence="7" id="KW-0547">Nucleotide-binding</keyword>
<dbReference type="InterPro" id="IPR036890">
    <property type="entry name" value="HATPase_C_sf"/>
</dbReference>
<evidence type="ECO:0000256" key="8">
    <source>
        <dbReference type="ARBA" id="ARBA00022777"/>
    </source>
</evidence>
<keyword evidence="12" id="KW-0472">Membrane</keyword>
<dbReference type="Pfam" id="PF00512">
    <property type="entry name" value="HisKA"/>
    <property type="match status" value="1"/>
</dbReference>
<evidence type="ECO:0000256" key="12">
    <source>
        <dbReference type="ARBA" id="ARBA00023136"/>
    </source>
</evidence>
<dbReference type="SMART" id="SM00387">
    <property type="entry name" value="HATPase_c"/>
    <property type="match status" value="1"/>
</dbReference>
<dbReference type="AlphaFoldDB" id="A0A4Z0BIS8"/>
<dbReference type="SMART" id="SM00388">
    <property type="entry name" value="HisKA"/>
    <property type="match status" value="1"/>
</dbReference>
<evidence type="ECO:0000256" key="3">
    <source>
        <dbReference type="ARBA" id="ARBA00012438"/>
    </source>
</evidence>
<dbReference type="CDD" id="cd00130">
    <property type="entry name" value="PAS"/>
    <property type="match status" value="1"/>
</dbReference>
<feature type="domain" description="Histidine kinase" evidence="14">
    <location>
        <begin position="175"/>
        <end position="388"/>
    </location>
</feature>
<evidence type="ECO:0000256" key="2">
    <source>
        <dbReference type="ARBA" id="ARBA00004141"/>
    </source>
</evidence>
<dbReference type="PROSITE" id="PS50112">
    <property type="entry name" value="PAS"/>
    <property type="match status" value="1"/>
</dbReference>
<dbReference type="InterPro" id="IPR050351">
    <property type="entry name" value="BphY/WalK/GraS-like"/>
</dbReference>
<dbReference type="Gene3D" id="3.30.450.20">
    <property type="entry name" value="PAS domain"/>
    <property type="match status" value="1"/>
</dbReference>
<dbReference type="PANTHER" id="PTHR42878:SF7">
    <property type="entry name" value="SENSOR HISTIDINE KINASE GLRK"/>
    <property type="match status" value="1"/>
</dbReference>
<sequence>MPSTGSWRRTDSEVDEHGPPAPAVQAVLDRVPCGLLRTDRKGVILRANETCCRWLGYERSELIGRGMYELLTIGGRIFHQTHIAPMLHMQSSVAEVKLEMRHREGQAVPVVLNVQHFPGPQAFSELAFFVARDRDLYERELLLARRHLESVVAEEKLRRAEAKDRALLAEQMVGIVSHDLRNPLQTIQMGAGVLLHGEHTEQQALILGRIVRAGERARRLISELLDFTQARLGHGISVHVQSLDLHALVRDVLEELRQAFPERALVHEPLGAGPCAADGERIAQLVGNLVGNAMTYGDPEAPVTVRTQVGPEGFRVAVHNSGAAIPAEVQARMFEPLVRGTTADSATRSIGLGLFIVREIAKAHGGQVTVESATGRGTTFTASIPSSTV</sequence>
<dbReference type="NCBIfam" id="TIGR00229">
    <property type="entry name" value="sensory_box"/>
    <property type="match status" value="1"/>
</dbReference>
<keyword evidence="4" id="KW-0597">Phosphoprotein</keyword>
<dbReference type="PROSITE" id="PS50109">
    <property type="entry name" value="HIS_KIN"/>
    <property type="match status" value="1"/>
</dbReference>
<dbReference type="GO" id="GO:0016020">
    <property type="term" value="C:membrane"/>
    <property type="evidence" value="ECO:0007669"/>
    <property type="project" value="UniProtKB-SubCell"/>
</dbReference>
<evidence type="ECO:0000256" key="10">
    <source>
        <dbReference type="ARBA" id="ARBA00022989"/>
    </source>
</evidence>
<keyword evidence="8 16" id="KW-0418">Kinase</keyword>
<evidence type="ECO:0000259" key="15">
    <source>
        <dbReference type="PROSITE" id="PS50112"/>
    </source>
</evidence>
<keyword evidence="6" id="KW-0812">Transmembrane</keyword>
<evidence type="ECO:0000256" key="5">
    <source>
        <dbReference type="ARBA" id="ARBA00022679"/>
    </source>
</evidence>
<keyword evidence="11" id="KW-0902">Two-component regulatory system</keyword>
<organism evidence="16 17">
    <name type="scientific">Ramlibacter rhizophilus</name>
    <dbReference type="NCBI Taxonomy" id="1781167"/>
    <lineage>
        <taxon>Bacteria</taxon>
        <taxon>Pseudomonadati</taxon>
        <taxon>Pseudomonadota</taxon>
        <taxon>Betaproteobacteria</taxon>
        <taxon>Burkholderiales</taxon>
        <taxon>Comamonadaceae</taxon>
        <taxon>Ramlibacter</taxon>
    </lineage>
</organism>
<dbReference type="GO" id="GO:0005524">
    <property type="term" value="F:ATP binding"/>
    <property type="evidence" value="ECO:0007669"/>
    <property type="project" value="UniProtKB-KW"/>
</dbReference>
<dbReference type="InterPro" id="IPR036097">
    <property type="entry name" value="HisK_dim/P_sf"/>
</dbReference>